<accession>A0ABT5XP24</accession>
<evidence type="ECO:0000259" key="6">
    <source>
        <dbReference type="Pfam" id="PF07980"/>
    </source>
</evidence>
<evidence type="ECO:0000313" key="8">
    <source>
        <dbReference type="EMBL" id="MDF0707646.1"/>
    </source>
</evidence>
<dbReference type="RefSeq" id="WP_275649621.1">
    <property type="nucleotide sequence ID" value="NZ_JARFVA010000003.1"/>
</dbReference>
<feature type="domain" description="SusD-like N-terminal" evidence="7">
    <location>
        <begin position="50"/>
        <end position="236"/>
    </location>
</feature>
<evidence type="ECO:0000256" key="2">
    <source>
        <dbReference type="ARBA" id="ARBA00006275"/>
    </source>
</evidence>
<evidence type="ECO:0000313" key="9">
    <source>
        <dbReference type="Proteomes" id="UP001217083"/>
    </source>
</evidence>
<keyword evidence="5" id="KW-0998">Cell outer membrane</keyword>
<evidence type="ECO:0000256" key="4">
    <source>
        <dbReference type="ARBA" id="ARBA00023136"/>
    </source>
</evidence>
<dbReference type="PROSITE" id="PS51257">
    <property type="entry name" value="PROKAR_LIPOPROTEIN"/>
    <property type="match status" value="1"/>
</dbReference>
<evidence type="ECO:0000256" key="5">
    <source>
        <dbReference type="ARBA" id="ARBA00023237"/>
    </source>
</evidence>
<comment type="caution">
    <text evidence="8">The sequence shown here is derived from an EMBL/GenBank/DDBJ whole genome shotgun (WGS) entry which is preliminary data.</text>
</comment>
<gene>
    <name evidence="8" type="ORF">PY091_10500</name>
</gene>
<sequence>MKIILKYMKMKWTSSFRKTIVAIWALIGFVGCTDFVEADPPQNIMISETVFEDASTVESAMADMYVSMRENGMISGNYGFTTRLAIYSDELDYYGFNTRLLEFYQNQVLSPNAEVLSWWSEAYAVVYSANAIVEGLEESTDLEEDERNRFLGQALFVRGFIHSLLVSVFGDVPYITSTDYAPNNQVSRMPEVLVYDRIISDLERAEELMGMSTIENEERTVPDSFAAKALLARLYLYTEQWELASTEATELIEAFSLEDELGMVFLKGSPETIWQLHHGEFPGNTQEASQLIIPSIPGQSFALTNGLMSAFEDGDGRRSEWVDSIMNAEETITLYFPHKYKAQFDVTESLEHSIQFRLAEQYLIRSESRTHLGDLVGARKDLNVIRNRAGLQDIMADSESGLLEAILTERRVELFTEQGHRWFDLKRTDRATLVLGMLKPYWEDSDTLLPIPEMELEANPNLLPQNQGY</sequence>
<keyword evidence="4" id="KW-0472">Membrane</keyword>
<dbReference type="Gene3D" id="1.25.40.390">
    <property type="match status" value="1"/>
</dbReference>
<organism evidence="8 9">
    <name type="scientific">Flagellimonas okinawensis</name>
    <dbReference type="NCBI Taxonomy" id="3031324"/>
    <lineage>
        <taxon>Bacteria</taxon>
        <taxon>Pseudomonadati</taxon>
        <taxon>Bacteroidota</taxon>
        <taxon>Flavobacteriia</taxon>
        <taxon>Flavobacteriales</taxon>
        <taxon>Flavobacteriaceae</taxon>
        <taxon>Flagellimonas</taxon>
    </lineage>
</organism>
<dbReference type="InterPro" id="IPR011990">
    <property type="entry name" value="TPR-like_helical_dom_sf"/>
</dbReference>
<evidence type="ECO:0000256" key="1">
    <source>
        <dbReference type="ARBA" id="ARBA00004442"/>
    </source>
</evidence>
<dbReference type="Pfam" id="PF07980">
    <property type="entry name" value="SusD_RagB"/>
    <property type="match status" value="1"/>
</dbReference>
<name>A0ABT5XP24_9FLAO</name>
<keyword evidence="3" id="KW-0732">Signal</keyword>
<dbReference type="EMBL" id="JARFVA010000003">
    <property type="protein sequence ID" value="MDF0707646.1"/>
    <property type="molecule type" value="Genomic_DNA"/>
</dbReference>
<evidence type="ECO:0000256" key="3">
    <source>
        <dbReference type="ARBA" id="ARBA00022729"/>
    </source>
</evidence>
<comment type="subcellular location">
    <subcellularLocation>
        <location evidence="1">Cell outer membrane</location>
    </subcellularLocation>
</comment>
<proteinExistence type="inferred from homology"/>
<dbReference type="CDD" id="cd08977">
    <property type="entry name" value="SusD"/>
    <property type="match status" value="1"/>
</dbReference>
<dbReference type="Proteomes" id="UP001217083">
    <property type="component" value="Unassembled WGS sequence"/>
</dbReference>
<dbReference type="InterPro" id="IPR033985">
    <property type="entry name" value="SusD-like_N"/>
</dbReference>
<keyword evidence="9" id="KW-1185">Reference proteome</keyword>
<comment type="similarity">
    <text evidence="2">Belongs to the SusD family.</text>
</comment>
<dbReference type="SUPFAM" id="SSF48452">
    <property type="entry name" value="TPR-like"/>
    <property type="match status" value="1"/>
</dbReference>
<reference evidence="8 9" key="1">
    <citation type="submission" date="2023-03" db="EMBL/GenBank/DDBJ databases">
        <title>Muricauda XX sp. nov. and Muricauda XXX sp. nov., two novel species isolated from Okinawa Trough.</title>
        <authorList>
            <person name="Cao W."/>
            <person name="Deng X."/>
        </authorList>
    </citation>
    <scope>NUCLEOTIDE SEQUENCE [LARGE SCALE GENOMIC DNA]</scope>
    <source>
        <strain evidence="8 9">81s02</strain>
    </source>
</reference>
<dbReference type="Pfam" id="PF14322">
    <property type="entry name" value="SusD-like_3"/>
    <property type="match status" value="1"/>
</dbReference>
<dbReference type="InterPro" id="IPR012944">
    <property type="entry name" value="SusD_RagB_dom"/>
</dbReference>
<evidence type="ECO:0000259" key="7">
    <source>
        <dbReference type="Pfam" id="PF14322"/>
    </source>
</evidence>
<feature type="domain" description="RagB/SusD" evidence="6">
    <location>
        <begin position="309"/>
        <end position="469"/>
    </location>
</feature>
<protein>
    <submittedName>
        <fullName evidence="8">RagB/SusD family nutrient uptake outer membrane protein</fullName>
    </submittedName>
</protein>